<dbReference type="SMART" id="SM00388">
    <property type="entry name" value="HisKA"/>
    <property type="match status" value="1"/>
</dbReference>
<dbReference type="InterPro" id="IPR003661">
    <property type="entry name" value="HisK_dim/P_dom"/>
</dbReference>
<proteinExistence type="predicted"/>
<evidence type="ECO:0000256" key="3">
    <source>
        <dbReference type="ARBA" id="ARBA00012438"/>
    </source>
</evidence>
<protein>
    <recommendedName>
        <fullName evidence="3">histidine kinase</fullName>
        <ecNumber evidence="3">2.7.13.3</ecNumber>
    </recommendedName>
</protein>
<dbReference type="InterPro" id="IPR050428">
    <property type="entry name" value="TCS_sensor_his_kinase"/>
</dbReference>
<accession>A0ABV3WWG4</accession>
<dbReference type="PROSITE" id="PS50109">
    <property type="entry name" value="HIS_KIN"/>
    <property type="match status" value="1"/>
</dbReference>
<dbReference type="SUPFAM" id="SSF47384">
    <property type="entry name" value="Homodimeric domain of signal transducing histidine kinase"/>
    <property type="match status" value="1"/>
</dbReference>
<keyword evidence="10 13" id="KW-1133">Transmembrane helix</keyword>
<keyword evidence="9 16" id="KW-0067">ATP-binding</keyword>
<dbReference type="SMART" id="SM00387">
    <property type="entry name" value="HATPase_c"/>
    <property type="match status" value="1"/>
</dbReference>
<evidence type="ECO:0000256" key="13">
    <source>
        <dbReference type="SAM" id="Phobius"/>
    </source>
</evidence>
<dbReference type="RefSeq" id="WP_368804000.1">
    <property type="nucleotide sequence ID" value="NZ_JAZHFV010000006.1"/>
</dbReference>
<reference evidence="16 17" key="1">
    <citation type="submission" date="2024-01" db="EMBL/GenBank/DDBJ databases">
        <title>New evidence supports the origin of RcGTA from prophage.</title>
        <authorList>
            <person name="Xu Y."/>
            <person name="Liu B."/>
            <person name="Chen F."/>
        </authorList>
    </citation>
    <scope>NUCLEOTIDE SEQUENCE [LARGE SCALE GENOMIC DNA]</scope>
    <source>
        <strain evidence="16 17">CBW1107-2</strain>
    </source>
</reference>
<dbReference type="InterPro" id="IPR005467">
    <property type="entry name" value="His_kinase_dom"/>
</dbReference>
<dbReference type="CDD" id="cd00075">
    <property type="entry name" value="HATPase"/>
    <property type="match status" value="1"/>
</dbReference>
<evidence type="ECO:0000313" key="17">
    <source>
        <dbReference type="Proteomes" id="UP001559025"/>
    </source>
</evidence>
<keyword evidence="4" id="KW-0597">Phosphoprotein</keyword>
<dbReference type="Pfam" id="PF02518">
    <property type="entry name" value="HATPase_c"/>
    <property type="match status" value="1"/>
</dbReference>
<dbReference type="Pfam" id="PF00512">
    <property type="entry name" value="HisKA"/>
    <property type="match status" value="1"/>
</dbReference>
<dbReference type="EC" id="2.7.13.3" evidence="3"/>
<dbReference type="Gene3D" id="1.10.287.130">
    <property type="match status" value="1"/>
</dbReference>
<feature type="domain" description="HAMP" evidence="15">
    <location>
        <begin position="182"/>
        <end position="234"/>
    </location>
</feature>
<dbReference type="InterPro" id="IPR004358">
    <property type="entry name" value="Sig_transdc_His_kin-like_C"/>
</dbReference>
<evidence type="ECO:0000256" key="4">
    <source>
        <dbReference type="ARBA" id="ARBA00022553"/>
    </source>
</evidence>
<dbReference type="PROSITE" id="PS50885">
    <property type="entry name" value="HAMP"/>
    <property type="match status" value="1"/>
</dbReference>
<organism evidence="16 17">
    <name type="scientific">Neoaquamicrobium sediminum</name>
    <dbReference type="NCBI Taxonomy" id="1849104"/>
    <lineage>
        <taxon>Bacteria</taxon>
        <taxon>Pseudomonadati</taxon>
        <taxon>Pseudomonadota</taxon>
        <taxon>Alphaproteobacteria</taxon>
        <taxon>Hyphomicrobiales</taxon>
        <taxon>Phyllobacteriaceae</taxon>
        <taxon>Neoaquamicrobium</taxon>
    </lineage>
</organism>
<evidence type="ECO:0000256" key="6">
    <source>
        <dbReference type="ARBA" id="ARBA00022692"/>
    </source>
</evidence>
<dbReference type="PRINTS" id="PR00344">
    <property type="entry name" value="BCTRLSENSOR"/>
</dbReference>
<evidence type="ECO:0000256" key="5">
    <source>
        <dbReference type="ARBA" id="ARBA00022679"/>
    </source>
</evidence>
<dbReference type="InterPro" id="IPR003660">
    <property type="entry name" value="HAMP_dom"/>
</dbReference>
<evidence type="ECO:0000256" key="7">
    <source>
        <dbReference type="ARBA" id="ARBA00022741"/>
    </source>
</evidence>
<keyword evidence="8" id="KW-0418">Kinase</keyword>
<keyword evidence="7" id="KW-0547">Nucleotide-binding</keyword>
<gene>
    <name evidence="16" type="ORF">V1479_17035</name>
</gene>
<comment type="caution">
    <text evidence="16">The sequence shown here is derived from an EMBL/GenBank/DDBJ whole genome shotgun (WGS) entry which is preliminary data.</text>
</comment>
<keyword evidence="5" id="KW-0808">Transferase</keyword>
<dbReference type="Pfam" id="PF08521">
    <property type="entry name" value="2CSK_N"/>
    <property type="match status" value="1"/>
</dbReference>
<dbReference type="Proteomes" id="UP001559025">
    <property type="component" value="Unassembled WGS sequence"/>
</dbReference>
<comment type="subcellular location">
    <subcellularLocation>
        <location evidence="2">Membrane</location>
        <topology evidence="2">Multi-pass membrane protein</topology>
    </subcellularLocation>
</comment>
<evidence type="ECO:0000256" key="12">
    <source>
        <dbReference type="ARBA" id="ARBA00023136"/>
    </source>
</evidence>
<dbReference type="InterPro" id="IPR013727">
    <property type="entry name" value="2CSK_N"/>
</dbReference>
<dbReference type="InterPro" id="IPR036097">
    <property type="entry name" value="HisK_dim/P_sf"/>
</dbReference>
<evidence type="ECO:0000313" key="16">
    <source>
        <dbReference type="EMBL" id="MEX4009018.1"/>
    </source>
</evidence>
<evidence type="ECO:0000259" key="14">
    <source>
        <dbReference type="PROSITE" id="PS50109"/>
    </source>
</evidence>
<feature type="transmembrane region" description="Helical" evidence="13">
    <location>
        <begin position="7"/>
        <end position="29"/>
    </location>
</feature>
<evidence type="ECO:0000256" key="8">
    <source>
        <dbReference type="ARBA" id="ARBA00022777"/>
    </source>
</evidence>
<evidence type="ECO:0000256" key="10">
    <source>
        <dbReference type="ARBA" id="ARBA00022989"/>
    </source>
</evidence>
<evidence type="ECO:0000256" key="9">
    <source>
        <dbReference type="ARBA" id="ARBA00022840"/>
    </source>
</evidence>
<feature type="domain" description="Histidine kinase" evidence="14">
    <location>
        <begin position="242"/>
        <end position="454"/>
    </location>
</feature>
<dbReference type="InterPro" id="IPR003594">
    <property type="entry name" value="HATPase_dom"/>
</dbReference>
<dbReference type="EMBL" id="JAZHFV010000006">
    <property type="protein sequence ID" value="MEX4009018.1"/>
    <property type="molecule type" value="Genomic_DNA"/>
</dbReference>
<sequence length="456" mass="49181">MRSIRARLLVVLLGSTGLVWFLAVVWIYFSTQAELERVLDARLMEAARMVDSLLTDRRVDLALASIDGSGTSVPQSLAVEPQSYERQLSCQIWSLDGTLVGQSEHAPQGRLTDVKQGFSETDVGGETWRVFAIENEALGVRVMVGDSIRIRDRLVSEVIKGLVAPAALVLPFLGGAIWFSVRRGMSPLKDMEHALAGRDANDLHPLPEARLPKEIAPAVEALNGLFRRVADARDREKSFTAFAAHELKTPLAGLKTQAQIALASADGEVHAHALRQISAGVDRTSRLVRQLLDLAAVEGDAEQSSAVAVRASELVARIAGNLSLPSAPPIEVVYDGLDADRPVRIDPVLATLALRNLIENAIVYSPQGARIVVRLSARKGRLDLCVEDEGPGIAADELSRATDRFFRGRHRSSEGSGLGLAIAKEAVSRMGGDLSLGNREPHGLRAVLSIPVEELP</sequence>
<keyword evidence="6 13" id="KW-0812">Transmembrane</keyword>
<dbReference type="Gene3D" id="3.30.565.10">
    <property type="entry name" value="Histidine kinase-like ATPase, C-terminal domain"/>
    <property type="match status" value="1"/>
</dbReference>
<dbReference type="SUPFAM" id="SSF55874">
    <property type="entry name" value="ATPase domain of HSP90 chaperone/DNA topoisomerase II/histidine kinase"/>
    <property type="match status" value="1"/>
</dbReference>
<keyword evidence="17" id="KW-1185">Reference proteome</keyword>
<evidence type="ECO:0000256" key="11">
    <source>
        <dbReference type="ARBA" id="ARBA00023012"/>
    </source>
</evidence>
<name>A0ABV3WWG4_9HYPH</name>
<dbReference type="PANTHER" id="PTHR45436">
    <property type="entry name" value="SENSOR HISTIDINE KINASE YKOH"/>
    <property type="match status" value="1"/>
</dbReference>
<dbReference type="InterPro" id="IPR036890">
    <property type="entry name" value="HATPase_C_sf"/>
</dbReference>
<evidence type="ECO:0000256" key="2">
    <source>
        <dbReference type="ARBA" id="ARBA00004141"/>
    </source>
</evidence>
<keyword evidence="11" id="KW-0902">Two-component regulatory system</keyword>
<dbReference type="CDD" id="cd00082">
    <property type="entry name" value="HisKA"/>
    <property type="match status" value="1"/>
</dbReference>
<dbReference type="PANTHER" id="PTHR45436:SF14">
    <property type="entry name" value="SENSOR PROTEIN QSEC"/>
    <property type="match status" value="1"/>
</dbReference>
<dbReference type="GO" id="GO:0005524">
    <property type="term" value="F:ATP binding"/>
    <property type="evidence" value="ECO:0007669"/>
    <property type="project" value="UniProtKB-KW"/>
</dbReference>
<evidence type="ECO:0000259" key="15">
    <source>
        <dbReference type="PROSITE" id="PS50885"/>
    </source>
</evidence>
<keyword evidence="12 13" id="KW-0472">Membrane</keyword>
<comment type="catalytic activity">
    <reaction evidence="1">
        <text>ATP + protein L-histidine = ADP + protein N-phospho-L-histidine.</text>
        <dbReference type="EC" id="2.7.13.3"/>
    </reaction>
</comment>
<evidence type="ECO:0000256" key="1">
    <source>
        <dbReference type="ARBA" id="ARBA00000085"/>
    </source>
</evidence>